<dbReference type="AlphaFoldDB" id="A0A7X0NJW0"/>
<gene>
    <name evidence="2" type="ORF">HNQ55_003321</name>
</gene>
<name>A0A7X0NJW0_9GAMM</name>
<evidence type="ECO:0000313" key="3">
    <source>
        <dbReference type="Proteomes" id="UP000537141"/>
    </source>
</evidence>
<evidence type="ECO:0000313" key="2">
    <source>
        <dbReference type="EMBL" id="MBB6544788.1"/>
    </source>
</evidence>
<reference evidence="2 3" key="1">
    <citation type="submission" date="2020-08" db="EMBL/GenBank/DDBJ databases">
        <title>Genomic Encyclopedia of Type Strains, Phase IV (KMG-IV): sequencing the most valuable type-strain genomes for metagenomic binning, comparative biology and taxonomic classification.</title>
        <authorList>
            <person name="Goeker M."/>
        </authorList>
    </citation>
    <scope>NUCLEOTIDE SEQUENCE [LARGE SCALE GENOMIC DNA]</scope>
    <source>
        <strain evidence="2 3">DSM 26287</strain>
    </source>
</reference>
<keyword evidence="1" id="KW-0732">Signal</keyword>
<protein>
    <recommendedName>
        <fullName evidence="4">DUF3108 domain-containing protein</fullName>
    </recommendedName>
</protein>
<feature type="chain" id="PRO_5031372490" description="DUF3108 domain-containing protein" evidence="1">
    <location>
        <begin position="19"/>
        <end position="219"/>
    </location>
</feature>
<feature type="signal peptide" evidence="1">
    <location>
        <begin position="1"/>
        <end position="18"/>
    </location>
</feature>
<evidence type="ECO:0008006" key="4">
    <source>
        <dbReference type="Google" id="ProtNLM"/>
    </source>
</evidence>
<dbReference type="RefSeq" id="WP_184426214.1">
    <property type="nucleotide sequence ID" value="NZ_BAABLB010000034.1"/>
</dbReference>
<dbReference type="EMBL" id="JACHHU010000036">
    <property type="protein sequence ID" value="MBB6544788.1"/>
    <property type="molecule type" value="Genomic_DNA"/>
</dbReference>
<organism evidence="2 3">
    <name type="scientific">Thalassotalea piscium</name>
    <dbReference type="NCBI Taxonomy" id="1230533"/>
    <lineage>
        <taxon>Bacteria</taxon>
        <taxon>Pseudomonadati</taxon>
        <taxon>Pseudomonadota</taxon>
        <taxon>Gammaproteobacteria</taxon>
        <taxon>Alteromonadales</taxon>
        <taxon>Colwelliaceae</taxon>
        <taxon>Thalassotalea</taxon>
    </lineage>
</organism>
<sequence>MIKYFGVIFMLCSMSVHATTLLGEVLESNYDFGKEPKNNYLIKVKEVFDGDYPWQYEVITIKGLVSTKPIEKGHFLLVEKGENEDYFMGVFGNDYTLFGFEKTIQFVFAKDLERTLNQQNTKHEFIRNGRLDFSIENVGGKAKLTYGDMYFNIEPAVTTDYYINEMANKMLTYLRSVGRVSFQITVKDFHITVKPWRDFGNTYTLEVAVKKYDLKGDER</sequence>
<accession>A0A7X0NJW0</accession>
<dbReference type="Proteomes" id="UP000537141">
    <property type="component" value="Unassembled WGS sequence"/>
</dbReference>
<keyword evidence="3" id="KW-1185">Reference proteome</keyword>
<evidence type="ECO:0000256" key="1">
    <source>
        <dbReference type="SAM" id="SignalP"/>
    </source>
</evidence>
<proteinExistence type="predicted"/>
<comment type="caution">
    <text evidence="2">The sequence shown here is derived from an EMBL/GenBank/DDBJ whole genome shotgun (WGS) entry which is preliminary data.</text>
</comment>